<feature type="region of interest" description="Disordered" evidence="1">
    <location>
        <begin position="209"/>
        <end position="271"/>
    </location>
</feature>
<sequence length="364" mass="39208">MNQGESSTGLFSPPLKRRRGRPPKDPSLKRPSLGYGPSDPDRASPNLLQRPGPAENPDPAVGQAVTGIVEASLDAGYLLNIRIGNSPATFRGIVFKPGHYVPVTKENDVAPHLQMIRRNDVRVPAGPDGPAPLQKRKYTSRRATGPPPPLPTVHPVGERGHVVPVVLQQPMDHNYPNGLQAQAQSQAQMLDFGNKDVHMVEPLSMLPPDRRQIFPGGQPHGSHPVPPVQVGGKEDDKGLFGEGENAARSEGMESSDAEIGVSSDSSDSEYENGKEFVKFPLEEGDSGAVTAHETGNCDERFPNETLQNVSAFSYAPGRMTELLQAVHMKENQVQFAEQPIPGGKIELRETMNSEVDPKSGSSGP</sequence>
<feature type="region of interest" description="Disordered" evidence="1">
    <location>
        <begin position="1"/>
        <end position="61"/>
    </location>
</feature>
<dbReference type="Proteomes" id="UP000325081">
    <property type="component" value="Unassembled WGS sequence"/>
</dbReference>
<dbReference type="EMBL" id="BKCP01011625">
    <property type="protein sequence ID" value="GER54883.1"/>
    <property type="molecule type" value="Genomic_DNA"/>
</dbReference>
<dbReference type="PANTHER" id="PTHR34682">
    <property type="entry name" value="AT HOOK MOTIF-CONTAINING PROTEIN"/>
    <property type="match status" value="1"/>
</dbReference>
<organism evidence="2 3">
    <name type="scientific">Striga asiatica</name>
    <name type="common">Asiatic witchweed</name>
    <name type="synonym">Buchnera asiatica</name>
    <dbReference type="NCBI Taxonomy" id="4170"/>
    <lineage>
        <taxon>Eukaryota</taxon>
        <taxon>Viridiplantae</taxon>
        <taxon>Streptophyta</taxon>
        <taxon>Embryophyta</taxon>
        <taxon>Tracheophyta</taxon>
        <taxon>Spermatophyta</taxon>
        <taxon>Magnoliopsida</taxon>
        <taxon>eudicotyledons</taxon>
        <taxon>Gunneridae</taxon>
        <taxon>Pentapetalae</taxon>
        <taxon>asterids</taxon>
        <taxon>lamiids</taxon>
        <taxon>Lamiales</taxon>
        <taxon>Orobanchaceae</taxon>
        <taxon>Buchnereae</taxon>
        <taxon>Striga</taxon>
    </lineage>
</organism>
<proteinExistence type="predicted"/>
<evidence type="ECO:0000313" key="3">
    <source>
        <dbReference type="Proteomes" id="UP000325081"/>
    </source>
</evidence>
<feature type="region of interest" description="Disordered" evidence="1">
    <location>
        <begin position="121"/>
        <end position="157"/>
    </location>
</feature>
<gene>
    <name evidence="2" type="ORF">STAS_32519</name>
</gene>
<dbReference type="PANTHER" id="PTHR34682:SF1">
    <property type="entry name" value="PROTEIN METABOLIC NETWORK MODULATOR 1"/>
    <property type="match status" value="1"/>
</dbReference>
<comment type="caution">
    <text evidence="2">The sequence shown here is derived from an EMBL/GenBank/DDBJ whole genome shotgun (WGS) entry which is preliminary data.</text>
</comment>
<protein>
    <submittedName>
        <fullName evidence="2">AT hook motif-containing protein</fullName>
    </submittedName>
</protein>
<dbReference type="OrthoDB" id="1910926at2759"/>
<reference evidence="3" key="1">
    <citation type="journal article" date="2019" name="Curr. Biol.">
        <title>Genome Sequence of Striga asiatica Provides Insight into the Evolution of Plant Parasitism.</title>
        <authorList>
            <person name="Yoshida S."/>
            <person name="Kim S."/>
            <person name="Wafula E.K."/>
            <person name="Tanskanen J."/>
            <person name="Kim Y.M."/>
            <person name="Honaas L."/>
            <person name="Yang Z."/>
            <person name="Spallek T."/>
            <person name="Conn C.E."/>
            <person name="Ichihashi Y."/>
            <person name="Cheong K."/>
            <person name="Cui S."/>
            <person name="Der J.P."/>
            <person name="Gundlach H."/>
            <person name="Jiao Y."/>
            <person name="Hori C."/>
            <person name="Ishida J.K."/>
            <person name="Kasahara H."/>
            <person name="Kiba T."/>
            <person name="Kim M.S."/>
            <person name="Koo N."/>
            <person name="Laohavisit A."/>
            <person name="Lee Y.H."/>
            <person name="Lumba S."/>
            <person name="McCourt P."/>
            <person name="Mortimer J.C."/>
            <person name="Mutuku J.M."/>
            <person name="Nomura T."/>
            <person name="Sasaki-Sekimoto Y."/>
            <person name="Seto Y."/>
            <person name="Wang Y."/>
            <person name="Wakatake T."/>
            <person name="Sakakibara H."/>
            <person name="Demura T."/>
            <person name="Yamaguchi S."/>
            <person name="Yoneyama K."/>
            <person name="Manabe R.I."/>
            <person name="Nelson D.C."/>
            <person name="Schulman A.H."/>
            <person name="Timko M.P."/>
            <person name="dePamphilis C.W."/>
            <person name="Choi D."/>
            <person name="Shirasu K."/>
        </authorList>
    </citation>
    <scope>NUCLEOTIDE SEQUENCE [LARGE SCALE GENOMIC DNA]</scope>
    <source>
        <strain evidence="3">cv. UVA1</strain>
    </source>
</reference>
<evidence type="ECO:0000313" key="2">
    <source>
        <dbReference type="EMBL" id="GER54883.1"/>
    </source>
</evidence>
<evidence type="ECO:0000256" key="1">
    <source>
        <dbReference type="SAM" id="MobiDB-lite"/>
    </source>
</evidence>
<feature type="compositionally biased region" description="Basic and acidic residues" evidence="1">
    <location>
        <begin position="232"/>
        <end position="251"/>
    </location>
</feature>
<keyword evidence="3" id="KW-1185">Reference proteome</keyword>
<dbReference type="InterPro" id="IPR045881">
    <property type="entry name" value="MNM1-like"/>
</dbReference>
<dbReference type="AlphaFoldDB" id="A0A5A7RAW2"/>
<feature type="compositionally biased region" description="Polar residues" evidence="1">
    <location>
        <begin position="1"/>
        <end position="10"/>
    </location>
</feature>
<accession>A0A5A7RAW2</accession>
<name>A0A5A7RAW2_STRAF</name>